<keyword evidence="4" id="KW-1185">Reference proteome</keyword>
<protein>
    <submittedName>
        <fullName evidence="3">Phosphodiester glycosidase family protein</fullName>
    </submittedName>
</protein>
<evidence type="ECO:0000313" key="4">
    <source>
        <dbReference type="Proteomes" id="UP001652503"/>
    </source>
</evidence>
<reference evidence="3 4" key="1">
    <citation type="submission" date="2022-10" db="EMBL/GenBank/DDBJ databases">
        <title>Defluviimonas sp. nov., isolated from ocean surface water.</title>
        <authorList>
            <person name="He W."/>
            <person name="Wang L."/>
            <person name="Zhang D.-F."/>
        </authorList>
    </citation>
    <scope>NUCLEOTIDE SEQUENCE [LARGE SCALE GENOMIC DNA]</scope>
    <source>
        <strain evidence="3 4">WL0075</strain>
    </source>
</reference>
<keyword evidence="3" id="KW-0378">Hydrolase</keyword>
<keyword evidence="1" id="KW-0732">Signal</keyword>
<organism evidence="3 4">
    <name type="scientific">Albidovulum sediminicola</name>
    <dbReference type="NCBI Taxonomy" id="2984331"/>
    <lineage>
        <taxon>Bacteria</taxon>
        <taxon>Pseudomonadati</taxon>
        <taxon>Pseudomonadota</taxon>
        <taxon>Alphaproteobacteria</taxon>
        <taxon>Rhodobacterales</taxon>
        <taxon>Paracoccaceae</taxon>
        <taxon>Albidovulum</taxon>
    </lineage>
</organism>
<evidence type="ECO:0000313" key="3">
    <source>
        <dbReference type="EMBL" id="MCV2866679.1"/>
    </source>
</evidence>
<dbReference type="InterPro" id="IPR018711">
    <property type="entry name" value="NAGPA"/>
</dbReference>
<dbReference type="GO" id="GO:0016798">
    <property type="term" value="F:hydrolase activity, acting on glycosyl bonds"/>
    <property type="evidence" value="ECO:0007669"/>
    <property type="project" value="UniProtKB-KW"/>
</dbReference>
<evidence type="ECO:0000259" key="2">
    <source>
        <dbReference type="Pfam" id="PF09992"/>
    </source>
</evidence>
<dbReference type="Pfam" id="PF09992">
    <property type="entry name" value="NAGPA"/>
    <property type="match status" value="1"/>
</dbReference>
<evidence type="ECO:0000256" key="1">
    <source>
        <dbReference type="SAM" id="SignalP"/>
    </source>
</evidence>
<gene>
    <name evidence="3" type="ORF">OE647_18375</name>
</gene>
<accession>A0ABT2Z6B9</accession>
<dbReference type="EMBL" id="JAOWLA010000024">
    <property type="protein sequence ID" value="MCV2866679.1"/>
    <property type="molecule type" value="Genomic_DNA"/>
</dbReference>
<comment type="caution">
    <text evidence="3">The sequence shown here is derived from an EMBL/GenBank/DDBJ whole genome shotgun (WGS) entry which is preliminary data.</text>
</comment>
<feature type="signal peptide" evidence="1">
    <location>
        <begin position="1"/>
        <end position="22"/>
    </location>
</feature>
<proteinExistence type="predicted"/>
<feature type="chain" id="PRO_5045799580" evidence="1">
    <location>
        <begin position="23"/>
        <end position="251"/>
    </location>
</feature>
<keyword evidence="3" id="KW-0326">Glycosidase</keyword>
<sequence length="251" mass="27063">MSRIAELALAAALALWSVPAASETCRNLTYEGAGYAICEADAGADLRLFLDDAEGQRLGTFDRVNGALADEGKALRFAMNAGMYHPDRSPVGYYVEEHEEKARLIRSAGPGNFGLLPNGVFCILEDGFTVQETLAFDAARPDCRFATQSGPMLVLSGMLHPRFLPGSESRFLRNGVGVSADGQRAYFAMSDGPVTFHEFARMFQEALRAENALYFDGNISRLYAPELGRDDFGFPMGPIVGLSVAADGDGN</sequence>
<dbReference type="Proteomes" id="UP001652503">
    <property type="component" value="Unassembled WGS sequence"/>
</dbReference>
<name>A0ABT2Z6B9_9RHOB</name>
<feature type="domain" description="Phosphodiester glycosidase" evidence="2">
    <location>
        <begin position="76"/>
        <end position="220"/>
    </location>
</feature>
<dbReference type="RefSeq" id="WP_263723215.1">
    <property type="nucleotide sequence ID" value="NZ_JAOWLA010000024.1"/>
</dbReference>